<organism evidence="1 2">
    <name type="scientific">Pontibacter populi</name>
    <dbReference type="NCBI Taxonomy" id="890055"/>
    <lineage>
        <taxon>Bacteria</taxon>
        <taxon>Pseudomonadati</taxon>
        <taxon>Bacteroidota</taxon>
        <taxon>Cytophagia</taxon>
        <taxon>Cytophagales</taxon>
        <taxon>Hymenobacteraceae</taxon>
        <taxon>Pontibacter</taxon>
    </lineage>
</organism>
<accession>A0ABS6X8Y9</accession>
<name>A0ABS6X8Y9_9BACT</name>
<evidence type="ECO:0000313" key="1">
    <source>
        <dbReference type="EMBL" id="MBW3363635.1"/>
    </source>
</evidence>
<dbReference type="Proteomes" id="UP000774935">
    <property type="component" value="Unassembled WGS sequence"/>
</dbReference>
<reference evidence="1 2" key="1">
    <citation type="submission" date="2021-07" db="EMBL/GenBank/DDBJ databases">
        <authorList>
            <person name="Kim M.K."/>
        </authorList>
    </citation>
    <scope>NUCLEOTIDE SEQUENCE [LARGE SCALE GENOMIC DNA]</scope>
    <source>
        <strain evidence="1 2">HLY7-15</strain>
    </source>
</reference>
<sequence>MKILILLSASLFGFGLMCKETASLPKPASTTISYNAYEEPVATIALDTIEVVYVTPPALAGVDR</sequence>
<comment type="caution">
    <text evidence="1">The sequence shown here is derived from an EMBL/GenBank/DDBJ whole genome shotgun (WGS) entry which is preliminary data.</text>
</comment>
<gene>
    <name evidence="1" type="ORF">KYK27_01175</name>
</gene>
<evidence type="ECO:0000313" key="2">
    <source>
        <dbReference type="Proteomes" id="UP000774935"/>
    </source>
</evidence>
<dbReference type="RefSeq" id="WP_199108238.1">
    <property type="nucleotide sequence ID" value="NZ_JAHWXQ010000001.1"/>
</dbReference>
<protein>
    <submittedName>
        <fullName evidence="1">Uncharacterized protein</fullName>
    </submittedName>
</protein>
<proteinExistence type="predicted"/>
<keyword evidence="2" id="KW-1185">Reference proteome</keyword>
<dbReference type="EMBL" id="JAHWXQ010000001">
    <property type="protein sequence ID" value="MBW3363635.1"/>
    <property type="molecule type" value="Genomic_DNA"/>
</dbReference>